<dbReference type="InterPro" id="IPR021607">
    <property type="entry name" value="DUF3224"/>
</dbReference>
<dbReference type="InterPro" id="IPR023159">
    <property type="entry name" value="SO1590-like_sf"/>
</dbReference>
<protein>
    <submittedName>
        <fullName evidence="1">DUF3224 domain-containing protein</fullName>
    </submittedName>
</protein>
<sequence>MSTSVSPVEPAVPVTATFTVSMVPGDTVLEGTGRFDLEKTWHGGIEGTSRGVMLTAGDPEAGSAGYVALEVFEGAVGGHAGTLTLQQSGTMEGEDVGLTYRIVPGGGSGALAGLRGEITIEGIAEDGTHHAALTPA</sequence>
<dbReference type="Proteomes" id="UP001597280">
    <property type="component" value="Unassembled WGS sequence"/>
</dbReference>
<comment type="caution">
    <text evidence="1">The sequence shown here is derived from an EMBL/GenBank/DDBJ whole genome shotgun (WGS) entry which is preliminary data.</text>
</comment>
<dbReference type="Gene3D" id="2.40.350.10">
    <property type="entry name" value="SO1590-like"/>
    <property type="match status" value="1"/>
</dbReference>
<dbReference type="Pfam" id="PF11528">
    <property type="entry name" value="DUF3224"/>
    <property type="match status" value="1"/>
</dbReference>
<accession>A0ABW4Q0Q2</accession>
<dbReference type="RefSeq" id="WP_137770564.1">
    <property type="nucleotide sequence ID" value="NZ_BAAAIS010000003.1"/>
</dbReference>
<gene>
    <name evidence="1" type="ORF">ACFSDA_13445</name>
</gene>
<keyword evidence="2" id="KW-1185">Reference proteome</keyword>
<reference evidence="2" key="1">
    <citation type="journal article" date="2019" name="Int. J. Syst. Evol. Microbiol.">
        <title>The Global Catalogue of Microorganisms (GCM) 10K type strain sequencing project: providing services to taxonomists for standard genome sequencing and annotation.</title>
        <authorList>
            <consortium name="The Broad Institute Genomics Platform"/>
            <consortium name="The Broad Institute Genome Sequencing Center for Infectious Disease"/>
            <person name="Wu L."/>
            <person name="Ma J."/>
        </authorList>
    </citation>
    <scope>NUCLEOTIDE SEQUENCE [LARGE SCALE GENOMIC DNA]</scope>
    <source>
        <strain evidence="2">JCM 11650</strain>
    </source>
</reference>
<proteinExistence type="predicted"/>
<evidence type="ECO:0000313" key="2">
    <source>
        <dbReference type="Proteomes" id="UP001597280"/>
    </source>
</evidence>
<name>A0ABW4Q0Q2_9MICO</name>
<evidence type="ECO:0000313" key="1">
    <source>
        <dbReference type="EMBL" id="MFD1836072.1"/>
    </source>
</evidence>
<dbReference type="SUPFAM" id="SSF159238">
    <property type="entry name" value="SO1590-like"/>
    <property type="match status" value="1"/>
</dbReference>
<organism evidence="1 2">
    <name type="scientific">Brachybacterium rhamnosum</name>
    <dbReference type="NCBI Taxonomy" id="173361"/>
    <lineage>
        <taxon>Bacteria</taxon>
        <taxon>Bacillati</taxon>
        <taxon>Actinomycetota</taxon>
        <taxon>Actinomycetes</taxon>
        <taxon>Micrococcales</taxon>
        <taxon>Dermabacteraceae</taxon>
        <taxon>Brachybacterium</taxon>
    </lineage>
</organism>
<dbReference type="EMBL" id="JBHUFL010000003">
    <property type="protein sequence ID" value="MFD1836072.1"/>
    <property type="molecule type" value="Genomic_DNA"/>
</dbReference>